<dbReference type="SUPFAM" id="SSF102114">
    <property type="entry name" value="Radical SAM enzymes"/>
    <property type="match status" value="1"/>
</dbReference>
<proteinExistence type="predicted"/>
<dbReference type="GO" id="GO:0046872">
    <property type="term" value="F:metal ion binding"/>
    <property type="evidence" value="ECO:0007669"/>
    <property type="project" value="UniProtKB-KW"/>
</dbReference>
<comment type="caution">
    <text evidence="6">The sequence shown here is derived from an EMBL/GenBank/DDBJ whole genome shotgun (WGS) entry which is preliminary data.</text>
</comment>
<feature type="domain" description="Radical SAM core" evidence="5">
    <location>
        <begin position="15"/>
        <end position="82"/>
    </location>
</feature>
<protein>
    <recommendedName>
        <fullName evidence="5">Radical SAM core domain-containing protein</fullName>
    </recommendedName>
</protein>
<evidence type="ECO:0000259" key="5">
    <source>
        <dbReference type="Pfam" id="PF04055"/>
    </source>
</evidence>
<feature type="non-terminal residue" evidence="6">
    <location>
        <position position="85"/>
    </location>
</feature>
<evidence type="ECO:0000256" key="1">
    <source>
        <dbReference type="ARBA" id="ARBA00022691"/>
    </source>
</evidence>
<evidence type="ECO:0000313" key="6">
    <source>
        <dbReference type="EMBL" id="KKM94836.1"/>
    </source>
</evidence>
<keyword evidence="3" id="KW-0408">Iron</keyword>
<dbReference type="SFLD" id="SFLDS00029">
    <property type="entry name" value="Radical_SAM"/>
    <property type="match status" value="1"/>
</dbReference>
<accession>A0A0F9M6C5</accession>
<evidence type="ECO:0000256" key="4">
    <source>
        <dbReference type="ARBA" id="ARBA00023014"/>
    </source>
</evidence>
<name>A0A0F9M6C5_9ZZZZ</name>
<keyword evidence="2" id="KW-0479">Metal-binding</keyword>
<dbReference type="GO" id="GO:0051536">
    <property type="term" value="F:iron-sulfur cluster binding"/>
    <property type="evidence" value="ECO:0007669"/>
    <property type="project" value="UniProtKB-KW"/>
</dbReference>
<evidence type="ECO:0000256" key="2">
    <source>
        <dbReference type="ARBA" id="ARBA00022723"/>
    </source>
</evidence>
<dbReference type="Pfam" id="PF04055">
    <property type="entry name" value="Radical_SAM"/>
    <property type="match status" value="1"/>
</dbReference>
<reference evidence="6" key="1">
    <citation type="journal article" date="2015" name="Nature">
        <title>Complex archaea that bridge the gap between prokaryotes and eukaryotes.</title>
        <authorList>
            <person name="Spang A."/>
            <person name="Saw J.H."/>
            <person name="Jorgensen S.L."/>
            <person name="Zaremba-Niedzwiedzka K."/>
            <person name="Martijn J."/>
            <person name="Lind A.E."/>
            <person name="van Eijk R."/>
            <person name="Schleper C."/>
            <person name="Guy L."/>
            <person name="Ettema T.J."/>
        </authorList>
    </citation>
    <scope>NUCLEOTIDE SEQUENCE</scope>
</reference>
<dbReference type="AlphaFoldDB" id="A0A0F9M6C5"/>
<keyword evidence="4" id="KW-0411">Iron-sulfur</keyword>
<gene>
    <name evidence="6" type="ORF">LCGC14_1194390</name>
</gene>
<dbReference type="Gene3D" id="3.20.20.70">
    <property type="entry name" value="Aldolase class I"/>
    <property type="match status" value="1"/>
</dbReference>
<dbReference type="InterPro" id="IPR007197">
    <property type="entry name" value="rSAM"/>
</dbReference>
<keyword evidence="1" id="KW-0949">S-adenosyl-L-methionine</keyword>
<dbReference type="EMBL" id="LAZR01006089">
    <property type="protein sequence ID" value="KKM94836.1"/>
    <property type="molecule type" value="Genomic_DNA"/>
</dbReference>
<dbReference type="InterPro" id="IPR013785">
    <property type="entry name" value="Aldolase_TIM"/>
</dbReference>
<sequence>MVVEIKEQIEKVCISPNSICNFACRYCYFYNPEKPIFPQKNLTETDIRTILDKIYDYCVKFNLKKKIKIIFVGSGEPLLSWKEIS</sequence>
<organism evidence="6">
    <name type="scientific">marine sediment metagenome</name>
    <dbReference type="NCBI Taxonomy" id="412755"/>
    <lineage>
        <taxon>unclassified sequences</taxon>
        <taxon>metagenomes</taxon>
        <taxon>ecological metagenomes</taxon>
    </lineage>
</organism>
<dbReference type="GO" id="GO:0003824">
    <property type="term" value="F:catalytic activity"/>
    <property type="evidence" value="ECO:0007669"/>
    <property type="project" value="InterPro"/>
</dbReference>
<dbReference type="InterPro" id="IPR058240">
    <property type="entry name" value="rSAM_sf"/>
</dbReference>
<evidence type="ECO:0000256" key="3">
    <source>
        <dbReference type="ARBA" id="ARBA00023004"/>
    </source>
</evidence>